<keyword evidence="5" id="KW-1185">Reference proteome</keyword>
<protein>
    <submittedName>
        <fullName evidence="4">C-3 sterol dehydrogenase</fullName>
    </submittedName>
</protein>
<comment type="similarity">
    <text evidence="1">Belongs to the 3-beta-HSD family.</text>
</comment>
<dbReference type="SUPFAM" id="SSF51735">
    <property type="entry name" value="NAD(P)-binding Rossmann-fold domains"/>
    <property type="match status" value="2"/>
</dbReference>
<dbReference type="InterPro" id="IPR002225">
    <property type="entry name" value="3Beta_OHSteriod_DH/Estase"/>
</dbReference>
<reference evidence="4 5" key="1">
    <citation type="journal article" date="2015" name="Fungal Genet. Biol.">
        <title>Evolution of novel wood decay mechanisms in Agaricales revealed by the genome sequences of Fistulina hepatica and Cylindrobasidium torrendii.</title>
        <authorList>
            <person name="Floudas D."/>
            <person name="Held B.W."/>
            <person name="Riley R."/>
            <person name="Nagy L.G."/>
            <person name="Koehler G."/>
            <person name="Ransdell A.S."/>
            <person name="Younus H."/>
            <person name="Chow J."/>
            <person name="Chiniquy J."/>
            <person name="Lipzen A."/>
            <person name="Tritt A."/>
            <person name="Sun H."/>
            <person name="Haridas S."/>
            <person name="LaButti K."/>
            <person name="Ohm R.A."/>
            <person name="Kues U."/>
            <person name="Blanchette R.A."/>
            <person name="Grigoriev I.V."/>
            <person name="Minto R.E."/>
            <person name="Hibbett D.S."/>
        </authorList>
    </citation>
    <scope>NUCLEOTIDE SEQUENCE [LARGE SCALE GENOMIC DNA]</scope>
    <source>
        <strain evidence="4 5">ATCC 64428</strain>
    </source>
</reference>
<dbReference type="Proteomes" id="UP000054144">
    <property type="component" value="Unassembled WGS sequence"/>
</dbReference>
<proteinExistence type="inferred from homology"/>
<evidence type="ECO:0000256" key="1">
    <source>
        <dbReference type="ARBA" id="ARBA00009219"/>
    </source>
</evidence>
<sequence length="459" mass="51151">MAQRDIYFVIGGSGFVGRHIVEQLKERGDVVVVFDMVQRHHDVDFYSGDITDQVQVEDALRKSGATCIIHTASPDHNCRNPALYFKVNVDGTNTVIAAAIAVGVRKLVFTSSAGVVFNGRDLIDVDERTPFPEVPMDAYNDSKSRAEAAVLAANGKNGLLTCALRPASIFGPGDRQAMLGFFDVYQRGLTGFQIGDNTNLFDWTYVGNVARAHLLAADRLSDSPPAPPLTASDDEKLPTEYPPLSDAESAIVSYHLPVVSSTTSAIRVPTSEARPLGPYLVPPPNAERLVREFETPRSPRDSTRPVLRTRFDQLSEYALSRSKLEHPTQPSPLCVAGQVFFITNGEPLYFWDFVRTVWTELDKYFPDKRDPKTVGKYTVLNRPVGMIAATGSEWWAWITGKEATFTRFRVTFSCVNRWHNIEKARRVLGYEPIVGVEEGIQRMVAEFYRQYSNGELPSH</sequence>
<dbReference type="Gene3D" id="3.40.50.720">
    <property type="entry name" value="NAD(P)-binding Rossmann-like Domain"/>
    <property type="match status" value="2"/>
</dbReference>
<dbReference type="Pfam" id="PF01073">
    <property type="entry name" value="3Beta_HSD"/>
    <property type="match status" value="1"/>
</dbReference>
<dbReference type="PANTHER" id="PTHR43245:SF51">
    <property type="entry name" value="SHORT CHAIN DEHYDROGENASE_REDUCTASE FAMILY 42E, MEMBER 2"/>
    <property type="match status" value="1"/>
</dbReference>
<evidence type="ECO:0000256" key="2">
    <source>
        <dbReference type="ARBA" id="ARBA00023002"/>
    </source>
</evidence>
<accession>A0A0D7A843</accession>
<dbReference type="OrthoDB" id="10058185at2759"/>
<name>A0A0D7A843_9AGAR</name>
<evidence type="ECO:0000259" key="3">
    <source>
        <dbReference type="Pfam" id="PF01073"/>
    </source>
</evidence>
<dbReference type="GO" id="GO:0016616">
    <property type="term" value="F:oxidoreductase activity, acting on the CH-OH group of donors, NAD or NADP as acceptor"/>
    <property type="evidence" value="ECO:0007669"/>
    <property type="project" value="InterPro"/>
</dbReference>
<evidence type="ECO:0000313" key="4">
    <source>
        <dbReference type="EMBL" id="KIY46549.1"/>
    </source>
</evidence>
<dbReference type="InterPro" id="IPR036291">
    <property type="entry name" value="NAD(P)-bd_dom_sf"/>
</dbReference>
<keyword evidence="2" id="KW-0560">Oxidoreductase</keyword>
<organism evidence="4 5">
    <name type="scientific">Fistulina hepatica ATCC 64428</name>
    <dbReference type="NCBI Taxonomy" id="1128425"/>
    <lineage>
        <taxon>Eukaryota</taxon>
        <taxon>Fungi</taxon>
        <taxon>Dikarya</taxon>
        <taxon>Basidiomycota</taxon>
        <taxon>Agaricomycotina</taxon>
        <taxon>Agaricomycetes</taxon>
        <taxon>Agaricomycetidae</taxon>
        <taxon>Agaricales</taxon>
        <taxon>Fistulinaceae</taxon>
        <taxon>Fistulina</taxon>
    </lineage>
</organism>
<dbReference type="AlphaFoldDB" id="A0A0D7A843"/>
<dbReference type="InterPro" id="IPR050177">
    <property type="entry name" value="Lipid_A_modif_metabolic_enz"/>
</dbReference>
<feature type="domain" description="3-beta hydroxysteroid dehydrogenase/isomerase" evidence="3">
    <location>
        <begin position="9"/>
        <end position="226"/>
    </location>
</feature>
<dbReference type="PANTHER" id="PTHR43245">
    <property type="entry name" value="BIFUNCTIONAL POLYMYXIN RESISTANCE PROTEIN ARNA"/>
    <property type="match status" value="1"/>
</dbReference>
<evidence type="ECO:0000313" key="5">
    <source>
        <dbReference type="Proteomes" id="UP000054144"/>
    </source>
</evidence>
<dbReference type="GO" id="GO:0006694">
    <property type="term" value="P:steroid biosynthetic process"/>
    <property type="evidence" value="ECO:0007669"/>
    <property type="project" value="InterPro"/>
</dbReference>
<dbReference type="EMBL" id="KN882028">
    <property type="protein sequence ID" value="KIY46549.1"/>
    <property type="molecule type" value="Genomic_DNA"/>
</dbReference>
<gene>
    <name evidence="4" type="ORF">FISHEDRAFT_47101</name>
</gene>